<keyword evidence="4" id="KW-1185">Reference proteome</keyword>
<dbReference type="EMBL" id="JAQZAO010000021">
    <property type="protein sequence ID" value="MDD7969253.1"/>
    <property type="molecule type" value="Genomic_DNA"/>
</dbReference>
<dbReference type="RefSeq" id="WP_274203783.1">
    <property type="nucleotide sequence ID" value="NZ_JAQZAO010000021.1"/>
</dbReference>
<sequence>MTIDTEAPARTTTSTTTSTTSTTAIHDVDLDVDVPADLAERRRRAVAEAVAHAEPAATGNRRAAVGIRRYGPGCVALALRGRFDRTGRERLRALAGEVERQAARELVIDLSGLDGCDAGLARVLGRLRIRCLAREARVELHDPPEALAAELGHLR</sequence>
<evidence type="ECO:0000256" key="1">
    <source>
        <dbReference type="SAM" id="MobiDB-lite"/>
    </source>
</evidence>
<gene>
    <name evidence="3" type="ORF">PGB27_28245</name>
</gene>
<dbReference type="InterPro" id="IPR036513">
    <property type="entry name" value="STAS_dom_sf"/>
</dbReference>
<comment type="caution">
    <text evidence="3">The sequence shown here is derived from an EMBL/GenBank/DDBJ whole genome shotgun (WGS) entry which is preliminary data.</text>
</comment>
<dbReference type="Pfam" id="PF13466">
    <property type="entry name" value="STAS_2"/>
    <property type="match status" value="1"/>
</dbReference>
<proteinExistence type="predicted"/>
<reference evidence="3 4" key="1">
    <citation type="submission" date="2023-02" db="EMBL/GenBank/DDBJ databases">
        <title>Genome sequencing required for Actinomycetospora new species description.</title>
        <authorList>
            <person name="Saimee Y."/>
            <person name="Duangmal K."/>
        </authorList>
    </citation>
    <scope>NUCLEOTIDE SEQUENCE [LARGE SCALE GENOMIC DNA]</scope>
    <source>
        <strain evidence="3 4">DW7H6</strain>
    </source>
</reference>
<dbReference type="InterPro" id="IPR058548">
    <property type="entry name" value="MlaB-like_STAS"/>
</dbReference>
<dbReference type="SUPFAM" id="SSF52091">
    <property type="entry name" value="SpoIIaa-like"/>
    <property type="match status" value="1"/>
</dbReference>
<feature type="compositionally biased region" description="Low complexity" evidence="1">
    <location>
        <begin position="11"/>
        <end position="22"/>
    </location>
</feature>
<feature type="domain" description="MlaB-like STAS" evidence="2">
    <location>
        <begin position="77"/>
        <end position="150"/>
    </location>
</feature>
<organism evidence="3 4">
    <name type="scientific">Actinomycetospora lemnae</name>
    <dbReference type="NCBI Taxonomy" id="3019891"/>
    <lineage>
        <taxon>Bacteria</taxon>
        <taxon>Bacillati</taxon>
        <taxon>Actinomycetota</taxon>
        <taxon>Actinomycetes</taxon>
        <taxon>Pseudonocardiales</taxon>
        <taxon>Pseudonocardiaceae</taxon>
        <taxon>Actinomycetospora</taxon>
    </lineage>
</organism>
<dbReference type="Proteomes" id="UP001300763">
    <property type="component" value="Unassembled WGS sequence"/>
</dbReference>
<accession>A0ABT5T2B2</accession>
<evidence type="ECO:0000313" key="4">
    <source>
        <dbReference type="Proteomes" id="UP001300763"/>
    </source>
</evidence>
<feature type="region of interest" description="Disordered" evidence="1">
    <location>
        <begin position="1"/>
        <end position="22"/>
    </location>
</feature>
<dbReference type="Gene3D" id="3.30.750.24">
    <property type="entry name" value="STAS domain"/>
    <property type="match status" value="1"/>
</dbReference>
<evidence type="ECO:0000259" key="2">
    <source>
        <dbReference type="Pfam" id="PF13466"/>
    </source>
</evidence>
<name>A0ABT5T2B2_9PSEU</name>
<evidence type="ECO:0000313" key="3">
    <source>
        <dbReference type="EMBL" id="MDD7969253.1"/>
    </source>
</evidence>
<protein>
    <submittedName>
        <fullName evidence="3">STAS domain-containing protein</fullName>
    </submittedName>
</protein>